<proteinExistence type="predicted"/>
<dbReference type="RefSeq" id="XP_007327122.1">
    <property type="nucleotide sequence ID" value="XM_007327060.1"/>
</dbReference>
<evidence type="ECO:0000313" key="3">
    <source>
        <dbReference type="Proteomes" id="UP000008493"/>
    </source>
</evidence>
<dbReference type="Pfam" id="PF13302">
    <property type="entry name" value="Acetyltransf_3"/>
    <property type="match status" value="1"/>
</dbReference>
<dbReference type="GO" id="GO:0016747">
    <property type="term" value="F:acyltransferase activity, transferring groups other than amino-acyl groups"/>
    <property type="evidence" value="ECO:0007669"/>
    <property type="project" value="InterPro"/>
</dbReference>
<keyword evidence="3" id="KW-1185">Reference proteome</keyword>
<organism evidence="2 3">
    <name type="scientific">Agaricus bisporus var. burnettii (strain JB137-S8 / ATCC MYA-4627 / FGSC 10392)</name>
    <name type="common">White button mushroom</name>
    <dbReference type="NCBI Taxonomy" id="597362"/>
    <lineage>
        <taxon>Eukaryota</taxon>
        <taxon>Fungi</taxon>
        <taxon>Dikarya</taxon>
        <taxon>Basidiomycota</taxon>
        <taxon>Agaricomycotina</taxon>
        <taxon>Agaricomycetes</taxon>
        <taxon>Agaricomycetidae</taxon>
        <taxon>Agaricales</taxon>
        <taxon>Agaricineae</taxon>
        <taxon>Agaricaceae</taxon>
        <taxon>Agaricus</taxon>
    </lineage>
</organism>
<evidence type="ECO:0000313" key="2">
    <source>
        <dbReference type="EMBL" id="EKM82251.1"/>
    </source>
</evidence>
<dbReference type="KEGG" id="abp:AGABI1DRAFT35541"/>
<dbReference type="InterPro" id="IPR000182">
    <property type="entry name" value="GNAT_dom"/>
</dbReference>
<gene>
    <name evidence="2" type="ORF">AGABI1DRAFT_35541</name>
</gene>
<sequence length="228" mass="25744">MGSLGPLEVNPQTGEPFLRLQKHPNIILTPPRDNDVSNLLPPLNDERVHIWLANVPFPYTSELAQSWINRIKPNCDHGVKELIDKERILTQCPVRFLREIQEDGSELFVGDIGFLRCSEVTLLEDPKHDNETNMKLPIGDPDIVWTIGDFVVASHHGRGIMTDAIDTIINKIGKPLLGARHIMAVTYTENEGSKKVFLKNGFAVVRCIPNYAEVKGFQRDLIVLERHV</sequence>
<dbReference type="AlphaFoldDB" id="K5X347"/>
<dbReference type="EMBL" id="JH971387">
    <property type="protein sequence ID" value="EKM82251.1"/>
    <property type="molecule type" value="Genomic_DNA"/>
</dbReference>
<dbReference type="Proteomes" id="UP000008493">
    <property type="component" value="Unassembled WGS sequence"/>
</dbReference>
<feature type="domain" description="N-acetyltransferase" evidence="1">
    <location>
        <begin position="26"/>
        <end position="202"/>
    </location>
</feature>
<dbReference type="InterPro" id="IPR016181">
    <property type="entry name" value="Acyl_CoA_acyltransferase"/>
</dbReference>
<dbReference type="SUPFAM" id="SSF55729">
    <property type="entry name" value="Acyl-CoA N-acyltransferases (Nat)"/>
    <property type="match status" value="1"/>
</dbReference>
<dbReference type="eggNOG" id="ENOG502S3FV">
    <property type="taxonomic scope" value="Eukaryota"/>
</dbReference>
<dbReference type="HOGENOM" id="CLU_073647_1_0_1"/>
<evidence type="ECO:0000259" key="1">
    <source>
        <dbReference type="Pfam" id="PF13302"/>
    </source>
</evidence>
<accession>K5X347</accession>
<name>K5X347_AGABU</name>
<dbReference type="PANTHER" id="PTHR43328">
    <property type="entry name" value="ACETYLTRANSFERASE-RELATED"/>
    <property type="match status" value="1"/>
</dbReference>
<dbReference type="OrthoDB" id="630895at2759"/>
<reference evidence="3" key="1">
    <citation type="journal article" date="2012" name="Proc. Natl. Acad. Sci. U.S.A.">
        <title>Genome sequence of the button mushroom Agaricus bisporus reveals mechanisms governing adaptation to a humic-rich ecological niche.</title>
        <authorList>
            <person name="Morin E."/>
            <person name="Kohler A."/>
            <person name="Baker A.R."/>
            <person name="Foulongne-Oriol M."/>
            <person name="Lombard V."/>
            <person name="Nagy L.G."/>
            <person name="Ohm R.A."/>
            <person name="Patyshakuliyeva A."/>
            <person name="Brun A."/>
            <person name="Aerts A.L."/>
            <person name="Bailey A.M."/>
            <person name="Billette C."/>
            <person name="Coutinho P.M."/>
            <person name="Deakin G."/>
            <person name="Doddapaneni H."/>
            <person name="Floudas D."/>
            <person name="Grimwood J."/>
            <person name="Hilden K."/>
            <person name="Kuees U."/>
            <person name="LaButti K.M."/>
            <person name="Lapidus A."/>
            <person name="Lindquist E.A."/>
            <person name="Lucas S.M."/>
            <person name="Murat C."/>
            <person name="Riley R.W."/>
            <person name="Salamov A.A."/>
            <person name="Schmutz J."/>
            <person name="Subramanian V."/>
            <person name="Woesten H.A.B."/>
            <person name="Xu J."/>
            <person name="Eastwood D.C."/>
            <person name="Foster G.D."/>
            <person name="Sonnenberg A.S."/>
            <person name="Cullen D."/>
            <person name="de Vries R.P."/>
            <person name="Lundell T."/>
            <person name="Hibbett D.S."/>
            <person name="Henrissat B."/>
            <person name="Burton K.S."/>
            <person name="Kerrigan R.W."/>
            <person name="Challen M.P."/>
            <person name="Grigoriev I.V."/>
            <person name="Martin F."/>
        </authorList>
    </citation>
    <scope>NUCLEOTIDE SEQUENCE [LARGE SCALE GENOMIC DNA]</scope>
    <source>
        <strain evidence="3">JB137-S8 / ATCC MYA-4627 / FGSC 10392</strain>
    </source>
</reference>
<dbReference type="OMA" id="RMNLHLL"/>
<dbReference type="Gene3D" id="3.40.630.30">
    <property type="match status" value="1"/>
</dbReference>
<dbReference type="PANTHER" id="PTHR43328:SF1">
    <property type="entry name" value="N-ACETYLTRANSFERASE DOMAIN-CONTAINING PROTEIN"/>
    <property type="match status" value="1"/>
</dbReference>
<protein>
    <recommendedName>
        <fullName evidence="1">N-acetyltransferase domain-containing protein</fullName>
    </recommendedName>
</protein>
<dbReference type="InParanoid" id="K5X347"/>
<dbReference type="GeneID" id="18829144"/>